<protein>
    <submittedName>
        <fullName evidence="2">CoA-binding protein</fullName>
    </submittedName>
</protein>
<name>A0A419S6D3_9SPHI</name>
<dbReference type="InterPro" id="IPR003781">
    <property type="entry name" value="CoA-bd"/>
</dbReference>
<comment type="caution">
    <text evidence="2">The sequence shown here is derived from an EMBL/GenBank/DDBJ whole genome shotgun (WGS) entry which is preliminary data.</text>
</comment>
<evidence type="ECO:0000313" key="3">
    <source>
        <dbReference type="Proteomes" id="UP000283433"/>
    </source>
</evidence>
<evidence type="ECO:0000313" key="2">
    <source>
        <dbReference type="EMBL" id="RKD16652.1"/>
    </source>
</evidence>
<dbReference type="Proteomes" id="UP000283433">
    <property type="component" value="Unassembled WGS sequence"/>
</dbReference>
<sequence length="119" mass="13470">MKKTLIIGATPNPSRYAYKAAHKLVQHGHAIINVGVKKGEVANHPIEKPVRVHDDIDTITLYVNPTNQKDLYQYILDTKPKRIIFNPGTENHELEELAKKQNIETLEACTLVLLATDQY</sequence>
<dbReference type="OrthoDB" id="708726at2"/>
<evidence type="ECO:0000259" key="1">
    <source>
        <dbReference type="Pfam" id="PF13380"/>
    </source>
</evidence>
<accession>A0A419S6D3</accession>
<gene>
    <name evidence="2" type="ORF">BCY91_17145</name>
</gene>
<dbReference type="EMBL" id="MBTA01000013">
    <property type="protein sequence ID" value="RKD16652.1"/>
    <property type="molecule type" value="Genomic_DNA"/>
</dbReference>
<dbReference type="InterPro" id="IPR036291">
    <property type="entry name" value="NAD(P)-bd_dom_sf"/>
</dbReference>
<keyword evidence="3" id="KW-1185">Reference proteome</keyword>
<dbReference type="SUPFAM" id="SSF51735">
    <property type="entry name" value="NAD(P)-binding Rossmann-fold domains"/>
    <property type="match status" value="1"/>
</dbReference>
<feature type="domain" description="CoA-binding" evidence="1">
    <location>
        <begin position="2"/>
        <end position="114"/>
    </location>
</feature>
<dbReference type="Gene3D" id="3.40.50.720">
    <property type="entry name" value="NAD(P)-binding Rossmann-like Domain"/>
    <property type="match status" value="1"/>
</dbReference>
<dbReference type="RefSeq" id="WP_120181531.1">
    <property type="nucleotide sequence ID" value="NZ_MBTA01000013.1"/>
</dbReference>
<proteinExistence type="predicted"/>
<dbReference type="AlphaFoldDB" id="A0A419S6D3"/>
<reference evidence="2 3" key="1">
    <citation type="submission" date="2016-07" db="EMBL/GenBank/DDBJ databases">
        <title>Genome of Pelobium manganitolerans.</title>
        <authorList>
            <person name="Wu S."/>
            <person name="Wang G."/>
        </authorList>
    </citation>
    <scope>NUCLEOTIDE SEQUENCE [LARGE SCALE GENOMIC DNA]</scope>
    <source>
        <strain evidence="2 3">YS-25</strain>
    </source>
</reference>
<dbReference type="Pfam" id="PF13380">
    <property type="entry name" value="CoA_binding_2"/>
    <property type="match status" value="1"/>
</dbReference>
<organism evidence="2 3">
    <name type="scientific">Pelobium manganitolerans</name>
    <dbReference type="NCBI Taxonomy" id="1842495"/>
    <lineage>
        <taxon>Bacteria</taxon>
        <taxon>Pseudomonadati</taxon>
        <taxon>Bacteroidota</taxon>
        <taxon>Sphingobacteriia</taxon>
        <taxon>Sphingobacteriales</taxon>
        <taxon>Sphingobacteriaceae</taxon>
        <taxon>Pelobium</taxon>
    </lineage>
</organism>